<evidence type="ECO:0000313" key="2">
    <source>
        <dbReference type="Proteomes" id="UP001174908"/>
    </source>
</evidence>
<dbReference type="RefSeq" id="WP_286660897.1">
    <property type="nucleotide sequence ID" value="NZ_JASZYV010000003.1"/>
</dbReference>
<comment type="caution">
    <text evidence="1">The sequence shown here is derived from an EMBL/GenBank/DDBJ whole genome shotgun (WGS) entry which is preliminary data.</text>
</comment>
<evidence type="ECO:0000313" key="1">
    <source>
        <dbReference type="EMBL" id="MDM0045785.1"/>
    </source>
</evidence>
<gene>
    <name evidence="1" type="ORF">QTH91_14955</name>
</gene>
<organism evidence="1 2">
    <name type="scientific">Variovorax dokdonensis</name>
    <dbReference type="NCBI Taxonomy" id="344883"/>
    <lineage>
        <taxon>Bacteria</taxon>
        <taxon>Pseudomonadati</taxon>
        <taxon>Pseudomonadota</taxon>
        <taxon>Betaproteobacteria</taxon>
        <taxon>Burkholderiales</taxon>
        <taxon>Comamonadaceae</taxon>
        <taxon>Variovorax</taxon>
    </lineage>
</organism>
<keyword evidence="2" id="KW-1185">Reference proteome</keyword>
<sequence>MAYSLESTVNELLANDAARAIIDKYLPGASSHPQVGMAGGMTLAAVVQFGGKLFPPQTVEKIEAELRALKD</sequence>
<dbReference type="EMBL" id="JASZYV010000003">
    <property type="protein sequence ID" value="MDM0045785.1"/>
    <property type="molecule type" value="Genomic_DNA"/>
</dbReference>
<proteinExistence type="predicted"/>
<reference evidence="1" key="1">
    <citation type="submission" date="2023-06" db="EMBL/GenBank/DDBJ databases">
        <authorList>
            <person name="Jiang Y."/>
            <person name="Liu Q."/>
        </authorList>
    </citation>
    <scope>NUCLEOTIDE SEQUENCE</scope>
    <source>
        <strain evidence="1">CGMCC 1.12089</strain>
    </source>
</reference>
<protein>
    <submittedName>
        <fullName evidence="1">Uncharacterized protein</fullName>
    </submittedName>
</protein>
<accession>A0ABT7ND71</accession>
<dbReference type="Proteomes" id="UP001174908">
    <property type="component" value="Unassembled WGS sequence"/>
</dbReference>
<name>A0ABT7ND71_9BURK</name>